<organism evidence="1 4">
    <name type="scientific">Rotaria magnacalcarata</name>
    <dbReference type="NCBI Taxonomy" id="392030"/>
    <lineage>
        <taxon>Eukaryota</taxon>
        <taxon>Metazoa</taxon>
        <taxon>Spiralia</taxon>
        <taxon>Gnathifera</taxon>
        <taxon>Rotifera</taxon>
        <taxon>Eurotatoria</taxon>
        <taxon>Bdelloidea</taxon>
        <taxon>Philodinida</taxon>
        <taxon>Philodinidae</taxon>
        <taxon>Rotaria</taxon>
    </lineage>
</organism>
<accession>A0A8S2VHB4</accession>
<dbReference type="Proteomes" id="UP000681967">
    <property type="component" value="Unassembled WGS sequence"/>
</dbReference>
<dbReference type="Proteomes" id="UP000676336">
    <property type="component" value="Unassembled WGS sequence"/>
</dbReference>
<proteinExistence type="predicted"/>
<gene>
    <name evidence="1" type="ORF">BYL167_LOCUS31113</name>
    <name evidence="3" type="ORF">GIL414_LOCUS35618</name>
    <name evidence="2" type="ORF">SMN809_LOCUS35087</name>
</gene>
<evidence type="ECO:0000313" key="2">
    <source>
        <dbReference type="EMBL" id="CAF4505090.1"/>
    </source>
</evidence>
<evidence type="ECO:0000313" key="1">
    <source>
        <dbReference type="EMBL" id="CAF4390257.1"/>
    </source>
</evidence>
<dbReference type="Proteomes" id="UP000681720">
    <property type="component" value="Unassembled WGS sequence"/>
</dbReference>
<feature type="non-terminal residue" evidence="1">
    <location>
        <position position="1"/>
    </location>
</feature>
<comment type="caution">
    <text evidence="1">The sequence shown here is derived from an EMBL/GenBank/DDBJ whole genome shotgun (WGS) entry which is preliminary data.</text>
</comment>
<name>A0A8S2VHB4_9BILA</name>
<dbReference type="EMBL" id="CAJOBH010053536">
    <property type="protein sequence ID" value="CAF4390257.1"/>
    <property type="molecule type" value="Genomic_DNA"/>
</dbReference>
<dbReference type="Gene3D" id="2.120.10.30">
    <property type="entry name" value="TolB, C-terminal domain"/>
    <property type="match status" value="1"/>
</dbReference>
<dbReference type="EMBL" id="CAJOBI010082761">
    <property type="protein sequence ID" value="CAF4505090.1"/>
    <property type="molecule type" value="Genomic_DNA"/>
</dbReference>
<evidence type="ECO:0000313" key="3">
    <source>
        <dbReference type="EMBL" id="CAF4521059.1"/>
    </source>
</evidence>
<dbReference type="AlphaFoldDB" id="A0A8S2VHB4"/>
<dbReference type="EMBL" id="CAJOBJ010086063">
    <property type="protein sequence ID" value="CAF4521059.1"/>
    <property type="molecule type" value="Genomic_DNA"/>
</dbReference>
<dbReference type="InterPro" id="IPR011042">
    <property type="entry name" value="6-blade_b-propeller_TolB-like"/>
</dbReference>
<reference evidence="1" key="1">
    <citation type="submission" date="2021-02" db="EMBL/GenBank/DDBJ databases">
        <authorList>
            <person name="Nowell W R."/>
        </authorList>
    </citation>
    <scope>NUCLEOTIDE SEQUENCE</scope>
</reference>
<evidence type="ECO:0000313" key="4">
    <source>
        <dbReference type="Proteomes" id="UP000681967"/>
    </source>
</evidence>
<sequence length="41" mass="4383">MYIADLSNHRIQRYAPGSNIGTTIAGVTSSAGNSRSQLYNP</sequence>
<protein>
    <submittedName>
        <fullName evidence="1">Uncharacterized protein</fullName>
    </submittedName>
</protein>